<accession>A0AA40B1U8</accession>
<feature type="compositionally biased region" description="Polar residues" evidence="1">
    <location>
        <begin position="188"/>
        <end position="206"/>
    </location>
</feature>
<keyword evidence="3" id="KW-1185">Reference proteome</keyword>
<dbReference type="EMBL" id="JAUKUA010000002">
    <property type="protein sequence ID" value="KAK0726015.1"/>
    <property type="molecule type" value="Genomic_DNA"/>
</dbReference>
<feature type="region of interest" description="Disordered" evidence="1">
    <location>
        <begin position="171"/>
        <end position="206"/>
    </location>
</feature>
<sequence>AFLNLSHRPAPAAGCSRKGTGVGRSQHHNLHQLRDPHQDCYPFQGWRHYHLRQRHHRLQQPDAHHRQGARHHHHRPSCPIQDWCCLVFRRSKRCVRGRGRHGGCCVPIVQNQTDFEEADHGGGPMMDSTVNPESFDANIISTISFVKRSSEAFFIWDEHSCMRKRPFPLSMGSGSRMARSSTTRTTRKSWGTNRTGDMSTWDNSNG</sequence>
<feature type="region of interest" description="Disordered" evidence="1">
    <location>
        <begin position="55"/>
        <end position="76"/>
    </location>
</feature>
<protein>
    <submittedName>
        <fullName evidence="2">Uncharacterized protein</fullName>
    </submittedName>
</protein>
<reference evidence="2" key="1">
    <citation type="submission" date="2023-06" db="EMBL/GenBank/DDBJ databases">
        <title>Genome-scale phylogeny and comparative genomics of the fungal order Sordariales.</title>
        <authorList>
            <consortium name="Lawrence Berkeley National Laboratory"/>
            <person name="Hensen N."/>
            <person name="Bonometti L."/>
            <person name="Westerberg I."/>
            <person name="Brannstrom I.O."/>
            <person name="Guillou S."/>
            <person name="Cros-Aarteil S."/>
            <person name="Calhoun S."/>
            <person name="Haridas S."/>
            <person name="Kuo A."/>
            <person name="Mondo S."/>
            <person name="Pangilinan J."/>
            <person name="Riley R."/>
            <person name="Labutti K."/>
            <person name="Andreopoulos B."/>
            <person name="Lipzen A."/>
            <person name="Chen C."/>
            <person name="Yanf M."/>
            <person name="Daum C."/>
            <person name="Ng V."/>
            <person name="Clum A."/>
            <person name="Steindorff A."/>
            <person name="Ohm R."/>
            <person name="Martin F."/>
            <person name="Silar P."/>
            <person name="Natvig D."/>
            <person name="Lalanne C."/>
            <person name="Gautier V."/>
            <person name="Ament-Velasquez S.L."/>
            <person name="Kruys A."/>
            <person name="Hutchinson M.I."/>
            <person name="Powell A.J."/>
            <person name="Barry K."/>
            <person name="Miller A.N."/>
            <person name="Grigoriev I.V."/>
            <person name="Debuchy R."/>
            <person name="Gladieux P."/>
            <person name="Thoren M.H."/>
            <person name="Johannesson H."/>
        </authorList>
    </citation>
    <scope>NUCLEOTIDE SEQUENCE</scope>
    <source>
        <strain evidence="2">SMH4607-1</strain>
    </source>
</reference>
<organism evidence="2 3">
    <name type="scientific">Lasiosphaeris hirsuta</name>
    <dbReference type="NCBI Taxonomy" id="260670"/>
    <lineage>
        <taxon>Eukaryota</taxon>
        <taxon>Fungi</taxon>
        <taxon>Dikarya</taxon>
        <taxon>Ascomycota</taxon>
        <taxon>Pezizomycotina</taxon>
        <taxon>Sordariomycetes</taxon>
        <taxon>Sordariomycetidae</taxon>
        <taxon>Sordariales</taxon>
        <taxon>Lasiosphaeriaceae</taxon>
        <taxon>Lasiosphaeris</taxon>
    </lineage>
</organism>
<gene>
    <name evidence="2" type="ORF">B0H67DRAFT_660071</name>
</gene>
<feature type="compositionally biased region" description="Low complexity" evidence="1">
    <location>
        <begin position="171"/>
        <end position="184"/>
    </location>
</feature>
<evidence type="ECO:0000313" key="2">
    <source>
        <dbReference type="EMBL" id="KAK0726015.1"/>
    </source>
</evidence>
<proteinExistence type="predicted"/>
<dbReference type="Proteomes" id="UP001172102">
    <property type="component" value="Unassembled WGS sequence"/>
</dbReference>
<evidence type="ECO:0000256" key="1">
    <source>
        <dbReference type="SAM" id="MobiDB-lite"/>
    </source>
</evidence>
<name>A0AA40B1U8_9PEZI</name>
<feature type="compositionally biased region" description="Basic residues" evidence="1">
    <location>
        <begin position="66"/>
        <end position="76"/>
    </location>
</feature>
<comment type="caution">
    <text evidence="2">The sequence shown here is derived from an EMBL/GenBank/DDBJ whole genome shotgun (WGS) entry which is preliminary data.</text>
</comment>
<feature type="non-terminal residue" evidence="2">
    <location>
        <position position="1"/>
    </location>
</feature>
<feature type="region of interest" description="Disordered" evidence="1">
    <location>
        <begin position="1"/>
        <end position="25"/>
    </location>
</feature>
<dbReference type="AlphaFoldDB" id="A0AA40B1U8"/>
<evidence type="ECO:0000313" key="3">
    <source>
        <dbReference type="Proteomes" id="UP001172102"/>
    </source>
</evidence>